<comment type="caution">
    <text evidence="15">The sequence shown here is derived from an EMBL/GenBank/DDBJ whole genome shotgun (WGS) entry which is preliminary data.</text>
</comment>
<sequence length="264" mass="28769">MGIIEVIVLAILQGLTEFLPISSSAHLILPSQILGWQDQGLAFDVAVHAGSLLAVVLYFREEVGRMAVSWVQSFSGKQDKDSKLSWLIILGTIPAGLAGFIFKDFIEENLRNTTVIAATTIVFGLLLWWADRQASQLKDEYQVSVKNVVIIGLAQVLALIPGTSRSGITITAGLMVGLTRKAAARFSFLLSIPLIAAAGGYQAIKLSQEIVPVDWAAIGWGTLLSFISAYACIHYFLILVEKVGMLPFVIYRLILGLVLIFFFI</sequence>
<dbReference type="NCBIfam" id="NF001393">
    <property type="entry name" value="PRK00281.2-4"/>
    <property type="match status" value="1"/>
</dbReference>
<keyword evidence="10 14" id="KW-0046">Antibiotic resistance</keyword>
<name>A0ABT5FHR6_9GAMM</name>
<keyword evidence="8 14" id="KW-1133">Transmembrane helix</keyword>
<dbReference type="Pfam" id="PF02673">
    <property type="entry name" value="BacA"/>
    <property type="match status" value="1"/>
</dbReference>
<evidence type="ECO:0000256" key="13">
    <source>
        <dbReference type="ARBA" id="ARBA00047594"/>
    </source>
</evidence>
<dbReference type="EMBL" id="JAQOMS010000002">
    <property type="protein sequence ID" value="MDC2890741.1"/>
    <property type="molecule type" value="Genomic_DNA"/>
</dbReference>
<evidence type="ECO:0000256" key="10">
    <source>
        <dbReference type="ARBA" id="ARBA00023251"/>
    </source>
</evidence>
<dbReference type="NCBIfam" id="TIGR00753">
    <property type="entry name" value="undec_PP_bacA"/>
    <property type="match status" value="1"/>
</dbReference>
<comment type="catalytic activity">
    <reaction evidence="13 14">
        <text>di-trans,octa-cis-undecaprenyl diphosphate + H2O = di-trans,octa-cis-undecaprenyl phosphate + phosphate + H(+)</text>
        <dbReference type="Rhea" id="RHEA:28094"/>
        <dbReference type="ChEBI" id="CHEBI:15377"/>
        <dbReference type="ChEBI" id="CHEBI:15378"/>
        <dbReference type="ChEBI" id="CHEBI:43474"/>
        <dbReference type="ChEBI" id="CHEBI:58405"/>
        <dbReference type="ChEBI" id="CHEBI:60392"/>
        <dbReference type="EC" id="3.6.1.27"/>
    </reaction>
</comment>
<dbReference type="EC" id="3.6.1.27" evidence="3 14"/>
<keyword evidence="14" id="KW-0133">Cell shape</keyword>
<evidence type="ECO:0000256" key="12">
    <source>
        <dbReference type="ARBA" id="ARBA00032932"/>
    </source>
</evidence>
<keyword evidence="7 14" id="KW-0378">Hydrolase</keyword>
<dbReference type="RefSeq" id="WP_215965437.1">
    <property type="nucleotide sequence ID" value="NZ_JAQOMS010000002.1"/>
</dbReference>
<dbReference type="PANTHER" id="PTHR30622:SF4">
    <property type="entry name" value="UNDECAPRENYL-DIPHOSPHATASE"/>
    <property type="match status" value="1"/>
</dbReference>
<dbReference type="InterPro" id="IPR003824">
    <property type="entry name" value="UppP"/>
</dbReference>
<feature type="transmembrane region" description="Helical" evidence="14">
    <location>
        <begin position="244"/>
        <end position="263"/>
    </location>
</feature>
<feature type="transmembrane region" description="Helical" evidence="14">
    <location>
        <begin position="216"/>
        <end position="238"/>
    </location>
</feature>
<proteinExistence type="inferred from homology"/>
<comment type="function">
    <text evidence="14">Catalyzes the dephosphorylation of undecaprenyl diphosphate (UPP). Confers resistance to bacitracin.</text>
</comment>
<protein>
    <recommendedName>
        <fullName evidence="4 14">Undecaprenyl-diphosphatase</fullName>
        <ecNumber evidence="3 14">3.6.1.27</ecNumber>
    </recommendedName>
    <alternativeName>
        <fullName evidence="12 14">Bacitracin resistance protein</fullName>
    </alternativeName>
    <alternativeName>
        <fullName evidence="11 14">Undecaprenyl pyrophosphate phosphatase</fullName>
    </alternativeName>
</protein>
<evidence type="ECO:0000256" key="4">
    <source>
        <dbReference type="ARBA" id="ARBA00021581"/>
    </source>
</evidence>
<evidence type="ECO:0000256" key="8">
    <source>
        <dbReference type="ARBA" id="ARBA00022989"/>
    </source>
</evidence>
<dbReference type="PANTHER" id="PTHR30622">
    <property type="entry name" value="UNDECAPRENYL-DIPHOSPHATASE"/>
    <property type="match status" value="1"/>
</dbReference>
<keyword evidence="14" id="KW-0961">Cell wall biogenesis/degradation</keyword>
<dbReference type="GO" id="GO:0050380">
    <property type="term" value="F:undecaprenyl-diphosphatase activity"/>
    <property type="evidence" value="ECO:0007669"/>
    <property type="project" value="UniProtKB-EC"/>
</dbReference>
<evidence type="ECO:0000256" key="7">
    <source>
        <dbReference type="ARBA" id="ARBA00022801"/>
    </source>
</evidence>
<keyword evidence="16" id="KW-1185">Reference proteome</keyword>
<feature type="transmembrane region" description="Helical" evidence="14">
    <location>
        <begin position="40"/>
        <end position="59"/>
    </location>
</feature>
<feature type="transmembrane region" description="Helical" evidence="14">
    <location>
        <begin position="84"/>
        <end position="102"/>
    </location>
</feature>
<evidence type="ECO:0000256" key="3">
    <source>
        <dbReference type="ARBA" id="ARBA00012374"/>
    </source>
</evidence>
<gene>
    <name evidence="14" type="primary">uppP</name>
    <name evidence="15" type="ORF">PN838_20840</name>
</gene>
<keyword evidence="5 14" id="KW-1003">Cell membrane</keyword>
<comment type="miscellaneous">
    <text evidence="14">Bacitracin is thought to be involved in the inhibition of peptidoglycan synthesis by sequestering undecaprenyl diphosphate, thereby reducing the pool of lipid carrier available.</text>
</comment>
<keyword evidence="6 14" id="KW-0812">Transmembrane</keyword>
<dbReference type="Proteomes" id="UP001528411">
    <property type="component" value="Unassembled WGS sequence"/>
</dbReference>
<evidence type="ECO:0000313" key="16">
    <source>
        <dbReference type="Proteomes" id="UP001528411"/>
    </source>
</evidence>
<evidence type="ECO:0000256" key="5">
    <source>
        <dbReference type="ARBA" id="ARBA00022475"/>
    </source>
</evidence>
<keyword evidence="9 14" id="KW-0472">Membrane</keyword>
<feature type="transmembrane region" description="Helical" evidence="14">
    <location>
        <begin position="182"/>
        <end position="204"/>
    </location>
</feature>
<comment type="similarity">
    <text evidence="2 14">Belongs to the UppP family.</text>
</comment>
<evidence type="ECO:0000256" key="2">
    <source>
        <dbReference type="ARBA" id="ARBA00010621"/>
    </source>
</evidence>
<keyword evidence="14" id="KW-0573">Peptidoglycan synthesis</keyword>
<evidence type="ECO:0000256" key="11">
    <source>
        <dbReference type="ARBA" id="ARBA00032707"/>
    </source>
</evidence>
<feature type="transmembrane region" description="Helical" evidence="14">
    <location>
        <begin position="143"/>
        <end position="162"/>
    </location>
</feature>
<organism evidence="15 16">
    <name type="scientific">Psychrosphaera algicola</name>
    <dbReference type="NCBI Taxonomy" id="3023714"/>
    <lineage>
        <taxon>Bacteria</taxon>
        <taxon>Pseudomonadati</taxon>
        <taxon>Pseudomonadota</taxon>
        <taxon>Gammaproteobacteria</taxon>
        <taxon>Alteromonadales</taxon>
        <taxon>Pseudoalteromonadaceae</taxon>
        <taxon>Psychrosphaera</taxon>
    </lineage>
</organism>
<dbReference type="HAMAP" id="MF_01006">
    <property type="entry name" value="Undec_diphosphatase"/>
    <property type="match status" value="1"/>
</dbReference>
<reference evidence="15 16" key="1">
    <citation type="submission" date="2023-01" db="EMBL/GenBank/DDBJ databases">
        <title>Psychrosphaera sp. nov., isolated from marine algae.</title>
        <authorList>
            <person name="Bayburt H."/>
            <person name="Choi B.J."/>
            <person name="Kim J.M."/>
            <person name="Choi D.G."/>
            <person name="Jeon C.O."/>
        </authorList>
    </citation>
    <scope>NUCLEOTIDE SEQUENCE [LARGE SCALE GENOMIC DNA]</scope>
    <source>
        <strain evidence="15 16">G1-22</strain>
    </source>
</reference>
<evidence type="ECO:0000256" key="1">
    <source>
        <dbReference type="ARBA" id="ARBA00004651"/>
    </source>
</evidence>
<accession>A0ABT5FHR6</accession>
<feature type="transmembrane region" description="Helical" evidence="14">
    <location>
        <begin position="114"/>
        <end position="131"/>
    </location>
</feature>
<evidence type="ECO:0000256" key="6">
    <source>
        <dbReference type="ARBA" id="ARBA00022692"/>
    </source>
</evidence>
<evidence type="ECO:0000256" key="14">
    <source>
        <dbReference type="HAMAP-Rule" id="MF_01006"/>
    </source>
</evidence>
<evidence type="ECO:0000256" key="9">
    <source>
        <dbReference type="ARBA" id="ARBA00023136"/>
    </source>
</evidence>
<evidence type="ECO:0000313" key="15">
    <source>
        <dbReference type="EMBL" id="MDC2890741.1"/>
    </source>
</evidence>
<comment type="subcellular location">
    <subcellularLocation>
        <location evidence="1 14">Cell membrane</location>
        <topology evidence="1 14">Multi-pass membrane protein</topology>
    </subcellularLocation>
</comment>